<gene>
    <name evidence="2" type="ORF">HYPSUDRAFT_59304</name>
</gene>
<evidence type="ECO:0000256" key="1">
    <source>
        <dbReference type="SAM" id="MobiDB-lite"/>
    </source>
</evidence>
<dbReference type="AlphaFoldDB" id="A0A0D2KIS1"/>
<evidence type="ECO:0000313" key="2">
    <source>
        <dbReference type="EMBL" id="KJA14557.1"/>
    </source>
</evidence>
<dbReference type="STRING" id="945553.A0A0D2KIS1"/>
<organism evidence="2 3">
    <name type="scientific">Hypholoma sublateritium (strain FD-334 SS-4)</name>
    <dbReference type="NCBI Taxonomy" id="945553"/>
    <lineage>
        <taxon>Eukaryota</taxon>
        <taxon>Fungi</taxon>
        <taxon>Dikarya</taxon>
        <taxon>Basidiomycota</taxon>
        <taxon>Agaricomycotina</taxon>
        <taxon>Agaricomycetes</taxon>
        <taxon>Agaricomycetidae</taxon>
        <taxon>Agaricales</taxon>
        <taxon>Agaricineae</taxon>
        <taxon>Strophariaceae</taxon>
        <taxon>Hypholoma</taxon>
    </lineage>
</organism>
<protein>
    <submittedName>
        <fullName evidence="2">Uncharacterized protein</fullName>
    </submittedName>
</protein>
<dbReference type="EMBL" id="KN817674">
    <property type="protein sequence ID" value="KJA14557.1"/>
    <property type="molecule type" value="Genomic_DNA"/>
</dbReference>
<reference evidence="3" key="1">
    <citation type="submission" date="2014-04" db="EMBL/GenBank/DDBJ databases">
        <title>Evolutionary Origins and Diversification of the Mycorrhizal Mutualists.</title>
        <authorList>
            <consortium name="DOE Joint Genome Institute"/>
            <consortium name="Mycorrhizal Genomics Consortium"/>
            <person name="Kohler A."/>
            <person name="Kuo A."/>
            <person name="Nagy L.G."/>
            <person name="Floudas D."/>
            <person name="Copeland A."/>
            <person name="Barry K.W."/>
            <person name="Cichocki N."/>
            <person name="Veneault-Fourrey C."/>
            <person name="LaButti K."/>
            <person name="Lindquist E.A."/>
            <person name="Lipzen A."/>
            <person name="Lundell T."/>
            <person name="Morin E."/>
            <person name="Murat C."/>
            <person name="Riley R."/>
            <person name="Ohm R."/>
            <person name="Sun H."/>
            <person name="Tunlid A."/>
            <person name="Henrissat B."/>
            <person name="Grigoriev I.V."/>
            <person name="Hibbett D.S."/>
            <person name="Martin F."/>
        </authorList>
    </citation>
    <scope>NUCLEOTIDE SEQUENCE [LARGE SCALE GENOMIC DNA]</scope>
    <source>
        <strain evidence="3">FD-334 SS-4</strain>
    </source>
</reference>
<dbReference type="OrthoDB" id="2272314at2759"/>
<keyword evidence="3" id="KW-1185">Reference proteome</keyword>
<proteinExistence type="predicted"/>
<accession>A0A0D2KIS1</accession>
<evidence type="ECO:0000313" key="3">
    <source>
        <dbReference type="Proteomes" id="UP000054270"/>
    </source>
</evidence>
<dbReference type="Proteomes" id="UP000054270">
    <property type="component" value="Unassembled WGS sequence"/>
</dbReference>
<feature type="region of interest" description="Disordered" evidence="1">
    <location>
        <begin position="115"/>
        <end position="148"/>
    </location>
</feature>
<sequence length="272" mass="29910">MGHIDDVLCHMTDRSIIPAALEMNLDGHKFEHPVVLPARTTLKMLSILGGKPHSLPCPHFVLFQHNGSLQIQLYGHLGMLLEAGCPIYCQVPQPLQELQNTHGRDPVVAGQIPNATAPAVNGPAKEDSGHRGGARADGGNVPINEDPNENGLFQKRFNKIRANRLFFAARQPYKEPAGRHDLGLMNIECPDCGALHWAAEKLTKSTKEAKFGLCCLSGKVKLPAYDDPPQPLLSLLTSQERPAAKFRENIWSYNRSLAFTSLGVTHYPMFKA</sequence>
<name>A0A0D2KIS1_HYPSF</name>